<proteinExistence type="predicted"/>
<evidence type="ECO:0000256" key="1">
    <source>
        <dbReference type="SAM" id="MobiDB-lite"/>
    </source>
</evidence>
<feature type="compositionally biased region" description="Basic and acidic residues" evidence="1">
    <location>
        <begin position="96"/>
        <end position="120"/>
    </location>
</feature>
<protein>
    <submittedName>
        <fullName evidence="2">Uncharacterized protein</fullName>
    </submittedName>
</protein>
<gene>
    <name evidence="2" type="ORF">G7Y89_g3381</name>
</gene>
<feature type="compositionally biased region" description="Basic and acidic residues" evidence="1">
    <location>
        <begin position="60"/>
        <end position="75"/>
    </location>
</feature>
<feature type="compositionally biased region" description="Pro residues" evidence="1">
    <location>
        <begin position="34"/>
        <end position="45"/>
    </location>
</feature>
<evidence type="ECO:0000313" key="2">
    <source>
        <dbReference type="EMBL" id="KAF4634719.1"/>
    </source>
</evidence>
<feature type="region of interest" description="Disordered" evidence="1">
    <location>
        <begin position="1"/>
        <end position="120"/>
    </location>
</feature>
<feature type="compositionally biased region" description="Polar residues" evidence="1">
    <location>
        <begin position="9"/>
        <end position="18"/>
    </location>
</feature>
<dbReference type="Proteomes" id="UP000566819">
    <property type="component" value="Unassembled WGS sequence"/>
</dbReference>
<accession>A0A8H4RTJ6</accession>
<keyword evidence="3" id="KW-1185">Reference proteome</keyword>
<dbReference type="AlphaFoldDB" id="A0A8H4RTJ6"/>
<comment type="caution">
    <text evidence="2">The sequence shown here is derived from an EMBL/GenBank/DDBJ whole genome shotgun (WGS) entry which is preliminary data.</text>
</comment>
<sequence length="120" mass="13462">MAPLEVFPTKQSQLQRAKTTPPLISPYLAKQPTNSPPYPSIPRPPLLQLEKFASAGPNARSKEQEESQRVLRREQLGVLPEPDPDQGGGRELGPGQHERWAKRKQEAREQSVEVHRAGQQ</sequence>
<dbReference type="EMBL" id="JAAMPI010000164">
    <property type="protein sequence ID" value="KAF4634719.1"/>
    <property type="molecule type" value="Genomic_DNA"/>
</dbReference>
<reference evidence="2 3" key="1">
    <citation type="submission" date="2020-03" db="EMBL/GenBank/DDBJ databases">
        <title>Draft Genome Sequence of Cudoniella acicularis.</title>
        <authorList>
            <person name="Buettner E."/>
            <person name="Kellner H."/>
        </authorList>
    </citation>
    <scope>NUCLEOTIDE SEQUENCE [LARGE SCALE GENOMIC DNA]</scope>
    <source>
        <strain evidence="2 3">DSM 108380</strain>
    </source>
</reference>
<name>A0A8H4RTJ6_9HELO</name>
<evidence type="ECO:0000313" key="3">
    <source>
        <dbReference type="Proteomes" id="UP000566819"/>
    </source>
</evidence>
<organism evidence="2 3">
    <name type="scientific">Cudoniella acicularis</name>
    <dbReference type="NCBI Taxonomy" id="354080"/>
    <lineage>
        <taxon>Eukaryota</taxon>
        <taxon>Fungi</taxon>
        <taxon>Dikarya</taxon>
        <taxon>Ascomycota</taxon>
        <taxon>Pezizomycotina</taxon>
        <taxon>Leotiomycetes</taxon>
        <taxon>Helotiales</taxon>
        <taxon>Tricladiaceae</taxon>
        <taxon>Cudoniella</taxon>
    </lineage>
</organism>